<reference evidence="2" key="1">
    <citation type="submission" date="2022-01" db="EMBL/GenBank/DDBJ databases">
        <title>Genome Sequence Resource for Two Populations of Ditylenchus destructor, the Migratory Endoparasitic Phytonematode.</title>
        <authorList>
            <person name="Zhang H."/>
            <person name="Lin R."/>
            <person name="Xie B."/>
        </authorList>
    </citation>
    <scope>NUCLEOTIDE SEQUENCE</scope>
    <source>
        <strain evidence="2">BazhouSP</strain>
    </source>
</reference>
<feature type="compositionally biased region" description="Low complexity" evidence="1">
    <location>
        <begin position="256"/>
        <end position="265"/>
    </location>
</feature>
<feature type="compositionally biased region" description="Polar residues" evidence="1">
    <location>
        <begin position="1259"/>
        <end position="1276"/>
    </location>
</feature>
<feature type="compositionally biased region" description="Polar residues" evidence="1">
    <location>
        <begin position="152"/>
        <end position="168"/>
    </location>
</feature>
<feature type="region of interest" description="Disordered" evidence="1">
    <location>
        <begin position="318"/>
        <end position="376"/>
    </location>
</feature>
<evidence type="ECO:0000256" key="1">
    <source>
        <dbReference type="SAM" id="MobiDB-lite"/>
    </source>
</evidence>
<feature type="region of interest" description="Disordered" evidence="1">
    <location>
        <begin position="1259"/>
        <end position="1296"/>
    </location>
</feature>
<feature type="compositionally biased region" description="Basic and acidic residues" evidence="1">
    <location>
        <begin position="981"/>
        <end position="992"/>
    </location>
</feature>
<feature type="compositionally biased region" description="Polar residues" evidence="1">
    <location>
        <begin position="844"/>
        <end position="857"/>
    </location>
</feature>
<dbReference type="InterPro" id="IPR013761">
    <property type="entry name" value="SAM/pointed_sf"/>
</dbReference>
<dbReference type="Proteomes" id="UP001201812">
    <property type="component" value="Unassembled WGS sequence"/>
</dbReference>
<feature type="compositionally biased region" description="Low complexity" evidence="1">
    <location>
        <begin position="1123"/>
        <end position="1135"/>
    </location>
</feature>
<feature type="compositionally biased region" description="Basic residues" evidence="1">
    <location>
        <begin position="333"/>
        <end position="344"/>
    </location>
</feature>
<feature type="compositionally biased region" description="Low complexity" evidence="1">
    <location>
        <begin position="834"/>
        <end position="843"/>
    </location>
</feature>
<feature type="region of interest" description="Disordered" evidence="1">
    <location>
        <begin position="1160"/>
        <end position="1193"/>
    </location>
</feature>
<feature type="region of interest" description="Disordered" evidence="1">
    <location>
        <begin position="815"/>
        <end position="896"/>
    </location>
</feature>
<feature type="region of interest" description="Disordered" evidence="1">
    <location>
        <begin position="1079"/>
        <end position="1135"/>
    </location>
</feature>
<proteinExistence type="predicted"/>
<evidence type="ECO:0000313" key="3">
    <source>
        <dbReference type="Proteomes" id="UP001201812"/>
    </source>
</evidence>
<protein>
    <submittedName>
        <fullName evidence="2">Uncharacterized protein</fullName>
    </submittedName>
</protein>
<organism evidence="2 3">
    <name type="scientific">Ditylenchus destructor</name>
    <dbReference type="NCBI Taxonomy" id="166010"/>
    <lineage>
        <taxon>Eukaryota</taxon>
        <taxon>Metazoa</taxon>
        <taxon>Ecdysozoa</taxon>
        <taxon>Nematoda</taxon>
        <taxon>Chromadorea</taxon>
        <taxon>Rhabditida</taxon>
        <taxon>Tylenchina</taxon>
        <taxon>Tylenchomorpha</taxon>
        <taxon>Sphaerularioidea</taxon>
        <taxon>Anguinidae</taxon>
        <taxon>Anguininae</taxon>
        <taxon>Ditylenchus</taxon>
    </lineage>
</organism>
<dbReference type="EMBL" id="JAKKPZ010000001">
    <property type="protein sequence ID" value="KAI1728460.1"/>
    <property type="molecule type" value="Genomic_DNA"/>
</dbReference>
<accession>A0AAD4NGU8</accession>
<feature type="compositionally biased region" description="Basic and acidic residues" evidence="1">
    <location>
        <begin position="1085"/>
        <end position="1094"/>
    </location>
</feature>
<feature type="region of interest" description="Disordered" evidence="1">
    <location>
        <begin position="149"/>
        <end position="178"/>
    </location>
</feature>
<feature type="region of interest" description="Disordered" evidence="1">
    <location>
        <begin position="961"/>
        <end position="1041"/>
    </location>
</feature>
<feature type="compositionally biased region" description="Polar residues" evidence="1">
    <location>
        <begin position="1161"/>
        <end position="1192"/>
    </location>
</feature>
<sequence length="1535" mass="167501">MSTNLPCQHATPMSEDEAVILETVEQLKLGVEEMITAPLTASYKTITSLSTWNRHSYNVDQLDVADSDGAESSDSLNRLVIAESVDSAPDDEKTEANAIPHNDPSSSIIIPSIISDVPKLAKYPNFPKEISEDNDFPCLIPESRTKEPVAETAQTQTCKPNEQNPTVKTSEKQNELPKLSLNSQNVVASSDVHPMPLIFPKPTMSIPTVKCVSDRPPPILLKPNFSPNKKGPPSQVCTTSQVPIKLKPLPKKPKDPTSSTSSVTKKNPKSKANQPNKASLKKNQHKSIMMPAFGQISNPSGGVPMSMVMQTQLFPQPSALMPSKTTSPTKVAAKSRKKSPAKSKKSNDNSNDGKRAHQGKTLSVTDNPGSSNMVPSTTPNMVFQNQFTMDPSGKLVHGNLFIMQLQSSQASGQQQFIPSRLLLPMQHQHQGNTSFHQTSSTQNTKNTMTQIVNANFNQSHCANGQSDQKSGFTAHSSNIANSTVQQAQIIGNNGNSMLYHPVTLPAKNGFLMPTFQTQPSNLCGQTSQSNIVSSLTSNASLFPQPQRFIQPKQTNATGQASHINTSGQMNCRIVSTSSERYTPQNKISTSSSLMAGQPPKLQSQLQSQYSSNNSFIGRQQQNIGIGMTNTRTTNSQNSQSQINQQYLNIAQSAAFMQNMASVSMVSGTMPPLVQITPTAISGASLTTTFNEKSPQTQKLITTDFLGNQLEDCSNTVSISNMASNVNTTPSAISSSPVLNSSGMKTSGIFLQEKPEISSLCLTSNLCETNLPLINNGKGVESTNSTKTFGLLIPTTANISQVQSKAVMVAETSQLQANMSSKKNGPRAKQRKESNNNGATNPNNGSQRAKQGHNKSTTQDSKQSKDNSSSKSPVQRRLDEEEEENNPPPPILQRDEQLSQTIEEAFRKEAATMREFHDANGNKRSTIKHIVDGSLIEESIVPFPCDHKELLDGLAGFQSMEDDAEEVRDDDKMESELPSISKRGDSDDNTYAHDKRKKMHKRKSDDRKSSQSPKAKKRTMSSSSSRAATPVKKQLDGKTKRRRRELENLLTMDFGPGKTPFQTTSVDEYTEDVLEEAHHHRIVTYNEERTTRKSSVEATLPSVQSSSKNQRSKDRPGQGKRFTSPSAEPSVSPAVPINRIESANAITTTYSSGAFVIHKKNPQITHQQRVTSDSPLPTAANTDGESTTTEATSQQQQIEQELQQEDQQLLWGDEKCNHCKRMFRELGKRNQENPQYCSKTCRKEYRKQQQAFVGTSNIKSTTDARSSANFQPSTSGRKTYDHHLSVPNTSTGNISQPQIIGNATSAFSATRPSQQIRSPDADPHLAQRVIMERQSTAEFRDESSPEVIGFTSADGNTHWQSPKMLAGQHQPLMIPSTSATIFHPQAAPHSHQFYFAPHPSLVTPDSVQFLRDSPASSVLAGSQMFPGVVSANNMSLTTSPAPSSSAPPLTPTASAERNAEFEMLITKGVQKWTVTNSDTNGDRFLAEQIDGEALQILTLANLQGPELNLKFGPALKLNNSINALRANAATSMNAME</sequence>
<gene>
    <name evidence="2" type="ORF">DdX_00645</name>
</gene>
<keyword evidence="3" id="KW-1185">Reference proteome</keyword>
<evidence type="ECO:0000313" key="2">
    <source>
        <dbReference type="EMBL" id="KAI1728460.1"/>
    </source>
</evidence>
<dbReference type="Gene3D" id="1.10.150.50">
    <property type="entry name" value="Transcription Factor, Ets-1"/>
    <property type="match status" value="1"/>
</dbReference>
<feature type="compositionally biased region" description="Polar residues" evidence="1">
    <location>
        <begin position="360"/>
        <end position="376"/>
    </location>
</feature>
<feature type="region of interest" description="Disordered" evidence="1">
    <location>
        <begin position="220"/>
        <end position="286"/>
    </location>
</feature>
<feature type="compositionally biased region" description="Polar residues" evidence="1">
    <location>
        <begin position="1285"/>
        <end position="1296"/>
    </location>
</feature>
<name>A0AAD4NGU8_9BILA</name>
<feature type="compositionally biased region" description="Basic and acidic residues" evidence="1">
    <location>
        <begin position="345"/>
        <end position="355"/>
    </location>
</feature>
<comment type="caution">
    <text evidence="2">The sequence shown here is derived from an EMBL/GenBank/DDBJ whole genome shotgun (WGS) entry which is preliminary data.</text>
</comment>